<dbReference type="PROSITE" id="PS01180">
    <property type="entry name" value="CUB"/>
    <property type="match status" value="2"/>
</dbReference>
<accession>A0AAV5SJD7</accession>
<feature type="non-terminal residue" evidence="6">
    <location>
        <position position="1"/>
    </location>
</feature>
<gene>
    <name evidence="6" type="ORF">PENTCL1PPCAC_1936</name>
</gene>
<comment type="caution">
    <text evidence="3">Lacks conserved residue(s) required for the propagation of feature annotation.</text>
</comment>
<dbReference type="CDD" id="cd00041">
    <property type="entry name" value="CUB"/>
    <property type="match status" value="2"/>
</dbReference>
<dbReference type="EMBL" id="BTSX01000001">
    <property type="protein sequence ID" value="GMS79761.1"/>
    <property type="molecule type" value="Genomic_DNA"/>
</dbReference>
<dbReference type="PANTHER" id="PTHR24251">
    <property type="entry name" value="OVOCHYMASE-RELATED"/>
    <property type="match status" value="1"/>
</dbReference>
<dbReference type="Gene3D" id="2.60.120.290">
    <property type="entry name" value="Spermadhesin, CUB domain"/>
    <property type="match status" value="2"/>
</dbReference>
<evidence type="ECO:0000259" key="5">
    <source>
        <dbReference type="PROSITE" id="PS01180"/>
    </source>
</evidence>
<sequence>SKRLPSGRMRAELLLLLLAFYSIEGKVTSQMRYFQGPHGGFGSPSFPDIYPNEFQDTALIQLGSAYNDGYVIHIDFLVFQLENGYDTVDIFNGNTTDPSAIIGKMTGNMTGRTYQSDGPMLTILFKTDLTGQRDGFYVRWTAVKKGDSYIPQKTCDNLLIMENTGYGLLYSPGYVGNYPDSITCSWTLEAGLGQKVLVIFYSYETEDCYDVISFYDGTAINANKRPKQMCGDIVNPTTEAAFVLSEGSKFSLVFQSDLTKNYAGFSAVFRYVSSSETFNGEYNRMDWTEKKHPKMILPIKNIPNKKN</sequence>
<organism evidence="6 7">
    <name type="scientific">Pristionchus entomophagus</name>
    <dbReference type="NCBI Taxonomy" id="358040"/>
    <lineage>
        <taxon>Eukaryota</taxon>
        <taxon>Metazoa</taxon>
        <taxon>Ecdysozoa</taxon>
        <taxon>Nematoda</taxon>
        <taxon>Chromadorea</taxon>
        <taxon>Rhabditida</taxon>
        <taxon>Rhabditina</taxon>
        <taxon>Diplogasteromorpha</taxon>
        <taxon>Diplogasteroidea</taxon>
        <taxon>Neodiplogasteridae</taxon>
        <taxon>Pristionchus</taxon>
    </lineage>
</organism>
<reference evidence="6" key="1">
    <citation type="submission" date="2023-10" db="EMBL/GenBank/DDBJ databases">
        <title>Genome assembly of Pristionchus species.</title>
        <authorList>
            <person name="Yoshida K."/>
            <person name="Sommer R.J."/>
        </authorList>
    </citation>
    <scope>NUCLEOTIDE SEQUENCE</scope>
    <source>
        <strain evidence="6">RS0144</strain>
    </source>
</reference>
<keyword evidence="4" id="KW-0732">Signal</keyword>
<evidence type="ECO:0000256" key="3">
    <source>
        <dbReference type="PROSITE-ProRule" id="PRU00059"/>
    </source>
</evidence>
<dbReference type="InterPro" id="IPR000859">
    <property type="entry name" value="CUB_dom"/>
</dbReference>
<dbReference type="SUPFAM" id="SSF49854">
    <property type="entry name" value="Spermadhesin, CUB domain"/>
    <property type="match status" value="2"/>
</dbReference>
<feature type="domain" description="CUB" evidence="5">
    <location>
        <begin position="155"/>
        <end position="272"/>
    </location>
</feature>
<dbReference type="AlphaFoldDB" id="A0AAV5SJD7"/>
<dbReference type="Pfam" id="PF00431">
    <property type="entry name" value="CUB"/>
    <property type="match status" value="2"/>
</dbReference>
<dbReference type="Proteomes" id="UP001432027">
    <property type="component" value="Unassembled WGS sequence"/>
</dbReference>
<evidence type="ECO:0000256" key="4">
    <source>
        <dbReference type="SAM" id="SignalP"/>
    </source>
</evidence>
<comment type="caution">
    <text evidence="6">The sequence shown here is derived from an EMBL/GenBank/DDBJ whole genome shotgun (WGS) entry which is preliminary data.</text>
</comment>
<evidence type="ECO:0000313" key="7">
    <source>
        <dbReference type="Proteomes" id="UP001432027"/>
    </source>
</evidence>
<name>A0AAV5SJD7_9BILA</name>
<proteinExistence type="predicted"/>
<keyword evidence="2" id="KW-1015">Disulfide bond</keyword>
<feature type="signal peptide" evidence="4">
    <location>
        <begin position="1"/>
        <end position="25"/>
    </location>
</feature>
<keyword evidence="7" id="KW-1185">Reference proteome</keyword>
<evidence type="ECO:0000313" key="6">
    <source>
        <dbReference type="EMBL" id="GMS79761.1"/>
    </source>
</evidence>
<feature type="chain" id="PRO_5043966512" description="CUB domain-containing protein" evidence="4">
    <location>
        <begin position="26"/>
        <end position="307"/>
    </location>
</feature>
<keyword evidence="1" id="KW-0677">Repeat</keyword>
<dbReference type="InterPro" id="IPR035914">
    <property type="entry name" value="Sperma_CUB_dom_sf"/>
</dbReference>
<evidence type="ECO:0000256" key="1">
    <source>
        <dbReference type="ARBA" id="ARBA00022737"/>
    </source>
</evidence>
<feature type="domain" description="CUB" evidence="5">
    <location>
        <begin position="23"/>
        <end position="143"/>
    </location>
</feature>
<dbReference type="SMART" id="SM00042">
    <property type="entry name" value="CUB"/>
    <property type="match status" value="2"/>
</dbReference>
<evidence type="ECO:0000256" key="2">
    <source>
        <dbReference type="ARBA" id="ARBA00023157"/>
    </source>
</evidence>
<protein>
    <recommendedName>
        <fullName evidence="5">CUB domain-containing protein</fullName>
    </recommendedName>
</protein>